<keyword evidence="1" id="KW-0472">Membrane</keyword>
<organism evidence="2 3">
    <name type="scientific">Gemmobacter denitrificans</name>
    <dbReference type="NCBI Taxonomy" id="3123040"/>
    <lineage>
        <taxon>Bacteria</taxon>
        <taxon>Pseudomonadati</taxon>
        <taxon>Pseudomonadota</taxon>
        <taxon>Alphaproteobacteria</taxon>
        <taxon>Rhodobacterales</taxon>
        <taxon>Paracoccaceae</taxon>
        <taxon>Gemmobacter</taxon>
    </lineage>
</organism>
<comment type="caution">
    <text evidence="2">The sequence shown here is derived from an EMBL/GenBank/DDBJ whole genome shotgun (WGS) entry which is preliminary data.</text>
</comment>
<reference evidence="2" key="1">
    <citation type="submission" date="2024-02" db="EMBL/GenBank/DDBJ databases">
        <title>Genome sequences of strain Gemmobacter sp. JM10B15.</title>
        <authorList>
            <person name="Zhang M."/>
        </authorList>
    </citation>
    <scope>NUCLEOTIDE SEQUENCE</scope>
    <source>
        <strain evidence="2">JM10B15</strain>
    </source>
</reference>
<dbReference type="Proteomes" id="UP001431963">
    <property type="component" value="Unassembled WGS sequence"/>
</dbReference>
<evidence type="ECO:0000313" key="2">
    <source>
        <dbReference type="EMBL" id="MEH7827095.1"/>
    </source>
</evidence>
<dbReference type="RefSeq" id="WP_335419253.1">
    <property type="nucleotide sequence ID" value="NZ_JBALHR010000001.1"/>
</dbReference>
<name>A0ABU8BS26_9RHOB</name>
<dbReference type="EMBL" id="JBALHR010000001">
    <property type="protein sequence ID" value="MEH7827095.1"/>
    <property type="molecule type" value="Genomic_DNA"/>
</dbReference>
<evidence type="ECO:0000313" key="3">
    <source>
        <dbReference type="Proteomes" id="UP001431963"/>
    </source>
</evidence>
<proteinExistence type="predicted"/>
<gene>
    <name evidence="2" type="ORF">V6590_02965</name>
</gene>
<feature type="transmembrane region" description="Helical" evidence="1">
    <location>
        <begin position="12"/>
        <end position="31"/>
    </location>
</feature>
<keyword evidence="1" id="KW-0812">Transmembrane</keyword>
<keyword evidence="1" id="KW-1133">Transmembrane helix</keyword>
<evidence type="ECO:0000256" key="1">
    <source>
        <dbReference type="SAM" id="Phobius"/>
    </source>
</evidence>
<protein>
    <submittedName>
        <fullName evidence="2">Uncharacterized protein</fullName>
    </submittedName>
</protein>
<keyword evidence="3" id="KW-1185">Reference proteome</keyword>
<sequence>MIRREACDLRHQFRNALILAPLVFAALYWLAWPHIAPPVKTEQSERE</sequence>
<accession>A0ABU8BS26</accession>